<dbReference type="EMBL" id="BGPR01007080">
    <property type="protein sequence ID" value="GBN24135.1"/>
    <property type="molecule type" value="Genomic_DNA"/>
</dbReference>
<feature type="compositionally biased region" description="Basic and acidic residues" evidence="1">
    <location>
        <begin position="50"/>
        <end position="59"/>
    </location>
</feature>
<evidence type="ECO:0000256" key="1">
    <source>
        <dbReference type="SAM" id="MobiDB-lite"/>
    </source>
</evidence>
<feature type="compositionally biased region" description="Polar residues" evidence="1">
    <location>
        <begin position="74"/>
        <end position="86"/>
    </location>
</feature>
<sequence length="162" mass="18115">MEETVNFLCPRHRRPSAGSCGKVEGRAPLLPPQQGPSLCLGLPAVDELHESHFETDFPHVEQWSEDEEKPEPATSLQTSTPDQSENLRFRRQIQHVSESSLQSGLTPSSLQSRTRDTATSLSSLSHNHKYLSEELIVIEQNETTPSQYVPLQKSAPHQHEGI</sequence>
<feature type="region of interest" description="Disordered" evidence="1">
    <location>
        <begin position="1"/>
        <end position="34"/>
    </location>
</feature>
<dbReference type="Proteomes" id="UP000499080">
    <property type="component" value="Unassembled WGS sequence"/>
</dbReference>
<feature type="region of interest" description="Disordered" evidence="1">
    <location>
        <begin position="50"/>
        <end position="125"/>
    </location>
</feature>
<accession>A0A4Y2MAJ9</accession>
<reference evidence="2 3" key="1">
    <citation type="journal article" date="2019" name="Sci. Rep.">
        <title>Orb-weaving spider Araneus ventricosus genome elucidates the spidroin gene catalogue.</title>
        <authorList>
            <person name="Kono N."/>
            <person name="Nakamura H."/>
            <person name="Ohtoshi R."/>
            <person name="Moran D.A.P."/>
            <person name="Shinohara A."/>
            <person name="Yoshida Y."/>
            <person name="Fujiwara M."/>
            <person name="Mori M."/>
            <person name="Tomita M."/>
            <person name="Arakawa K."/>
        </authorList>
    </citation>
    <scope>NUCLEOTIDE SEQUENCE [LARGE SCALE GENOMIC DNA]</scope>
</reference>
<name>A0A4Y2MAJ9_ARAVE</name>
<proteinExistence type="predicted"/>
<evidence type="ECO:0000313" key="2">
    <source>
        <dbReference type="EMBL" id="GBN24135.1"/>
    </source>
</evidence>
<comment type="caution">
    <text evidence="2">The sequence shown here is derived from an EMBL/GenBank/DDBJ whole genome shotgun (WGS) entry which is preliminary data.</text>
</comment>
<protein>
    <submittedName>
        <fullName evidence="2">Uncharacterized protein</fullName>
    </submittedName>
</protein>
<dbReference type="AlphaFoldDB" id="A0A4Y2MAJ9"/>
<evidence type="ECO:0000313" key="3">
    <source>
        <dbReference type="Proteomes" id="UP000499080"/>
    </source>
</evidence>
<feature type="compositionally biased region" description="Polar residues" evidence="1">
    <location>
        <begin position="94"/>
        <end position="125"/>
    </location>
</feature>
<keyword evidence="3" id="KW-1185">Reference proteome</keyword>
<organism evidence="2 3">
    <name type="scientific">Araneus ventricosus</name>
    <name type="common">Orbweaver spider</name>
    <name type="synonym">Epeira ventricosa</name>
    <dbReference type="NCBI Taxonomy" id="182803"/>
    <lineage>
        <taxon>Eukaryota</taxon>
        <taxon>Metazoa</taxon>
        <taxon>Ecdysozoa</taxon>
        <taxon>Arthropoda</taxon>
        <taxon>Chelicerata</taxon>
        <taxon>Arachnida</taxon>
        <taxon>Araneae</taxon>
        <taxon>Araneomorphae</taxon>
        <taxon>Entelegynae</taxon>
        <taxon>Araneoidea</taxon>
        <taxon>Araneidae</taxon>
        <taxon>Araneus</taxon>
    </lineage>
</organism>
<gene>
    <name evidence="2" type="ORF">AVEN_108435_1</name>
</gene>